<dbReference type="Proteomes" id="UP000673552">
    <property type="component" value="Unassembled WGS sequence"/>
</dbReference>
<sequence length="747" mass="80331">MLKEKSPSPANSHYDFALRHERVRLLEKVLKQLDVFISRTVLAMREVASCLSLVGQSYHEVAQCVNSTNPHSTVNQAYRISAHNRLVEHYGVSLQNAATQLSAEMKSLRNGEEYSSYNSAMHQMVLMRLHEVLTNAQKTRDLGDEVKISLKRAMNSRKKVHQKEAKYMRKGLSLTQSKLYAKQAKKMRLHDEAAEAKRRAFDAEYESLMQRQLYVTGHTMGDFLDVNTVYMSNILSVLGCLAPKGAEVIQKMANSGERLGVAPEDQFGSQPGTQGLLLLGSSGATLVKGGAEAWPGREATFASNCDRSSHGFTGYHQEQCLKDPSAERAPPTARALERGDESNECCCAFSGTPQRQLISGQMPVSAATGTTGVSKATSCAFSADEPHASPPLRTPSFPAAVRRVDATVMQHPNQHTFGGPALSGAPGVATYAGKQAEPLKSAAPATVVVMTGDRRGDVREATTARNTCQASSCHAPFGDGSSPAVEQPAARSSLATPPAAYNEERRMGQSWGRSAALAAPMTMHGFDCARSAEPFEDTVPISTHERTPHASLPPMELFPLETDEDCGPREATPRVSTATTVAAEAVTQKHLHRDKSSVMEAAAAAKGGAPRLSTASAPPDEDMVGSGVNTQRREIPKKSTPGRCIAQGQRPRPQPQSRLPQCPQRHAAPQSLTNFQAMTLEGGLGASLCQCCSDSLGSEAGGVSGCSHNLSTSYELNSPVPTPQRRVLDTHAWEDAQVRPCSPVLRA</sequence>
<dbReference type="PANTHER" id="PTHR38148">
    <property type="entry name" value="BAR DOMAIN-CONTAINING PROTEIN"/>
    <property type="match status" value="1"/>
</dbReference>
<proteinExistence type="predicted"/>
<feature type="compositionally biased region" description="Low complexity" evidence="1">
    <location>
        <begin position="647"/>
        <end position="665"/>
    </location>
</feature>
<reference evidence="3" key="1">
    <citation type="journal article" date="2021" name="Microbiol. Resour. Announc.">
        <title>LGAAP: Leishmaniinae Genome Assembly and Annotation Pipeline.</title>
        <authorList>
            <person name="Almutairi H."/>
            <person name="Urbaniak M.D."/>
            <person name="Bates M.D."/>
            <person name="Jariyapan N."/>
            <person name="Kwakye-Nuako G."/>
            <person name="Thomaz-Soccol V."/>
            <person name="Al-Salem W.S."/>
            <person name="Dillon R.J."/>
            <person name="Bates P.A."/>
            <person name="Gatherer D."/>
        </authorList>
    </citation>
    <scope>NUCLEOTIDE SEQUENCE [LARGE SCALE GENOMIC DNA]</scope>
</reference>
<dbReference type="PANTHER" id="PTHR38148:SF3">
    <property type="entry name" value="BAR DOMAIN-CONTAINING PROTEIN"/>
    <property type="match status" value="1"/>
</dbReference>
<dbReference type="OrthoDB" id="262858at2759"/>
<evidence type="ECO:0000313" key="2">
    <source>
        <dbReference type="EMBL" id="KAG5478705.1"/>
    </source>
</evidence>
<keyword evidence="3" id="KW-1185">Reference proteome</keyword>
<dbReference type="KEGG" id="lmat:92516053"/>
<feature type="region of interest" description="Disordered" evidence="1">
    <location>
        <begin position="470"/>
        <end position="498"/>
    </location>
</feature>
<dbReference type="EMBL" id="JAFEUZ010000023">
    <property type="protein sequence ID" value="KAG5478705.1"/>
    <property type="molecule type" value="Genomic_DNA"/>
</dbReference>
<dbReference type="RefSeq" id="XP_067178646.1">
    <property type="nucleotide sequence ID" value="XM_067323541.1"/>
</dbReference>
<feature type="region of interest" description="Disordered" evidence="1">
    <location>
        <begin position="587"/>
        <end position="666"/>
    </location>
</feature>
<comment type="caution">
    <text evidence="2">The sequence shown here is derived from an EMBL/GenBank/DDBJ whole genome shotgun (WGS) entry which is preliminary data.</text>
</comment>
<name>A0A836HKX4_9TRYP</name>
<evidence type="ECO:0000256" key="1">
    <source>
        <dbReference type="SAM" id="MobiDB-lite"/>
    </source>
</evidence>
<gene>
    <name evidence="2" type="ORF">LSCM1_06109</name>
</gene>
<dbReference type="AlphaFoldDB" id="A0A836HKX4"/>
<reference evidence="3" key="2">
    <citation type="journal article" date="2021" name="Sci. Data">
        <title>Chromosome-scale genome sequencing, assembly and annotation of six genomes from subfamily Leishmaniinae.</title>
        <authorList>
            <person name="Almutairi H."/>
            <person name="Urbaniak M.D."/>
            <person name="Bates M.D."/>
            <person name="Jariyapan N."/>
            <person name="Kwakye-Nuako G."/>
            <person name="Thomaz Soccol V."/>
            <person name="Al-Salem W.S."/>
            <person name="Dillon R.J."/>
            <person name="Bates P.A."/>
            <person name="Gatherer D."/>
        </authorList>
    </citation>
    <scope>NUCLEOTIDE SEQUENCE [LARGE SCALE GENOMIC DNA]</scope>
</reference>
<accession>A0A836HKX4</accession>
<dbReference type="GeneID" id="92516053"/>
<evidence type="ECO:0000313" key="3">
    <source>
        <dbReference type="Proteomes" id="UP000673552"/>
    </source>
</evidence>
<protein>
    <submittedName>
        <fullName evidence="2">Uncharacterized protein</fullName>
    </submittedName>
</protein>
<organism evidence="2 3">
    <name type="scientific">Leishmania martiniquensis</name>
    <dbReference type="NCBI Taxonomy" id="1580590"/>
    <lineage>
        <taxon>Eukaryota</taxon>
        <taxon>Discoba</taxon>
        <taxon>Euglenozoa</taxon>
        <taxon>Kinetoplastea</taxon>
        <taxon>Metakinetoplastina</taxon>
        <taxon>Trypanosomatida</taxon>
        <taxon>Trypanosomatidae</taxon>
        <taxon>Leishmaniinae</taxon>
        <taxon>Leishmania</taxon>
    </lineage>
</organism>